<keyword evidence="4" id="KW-1185">Reference proteome</keyword>
<feature type="domain" description="Bacteriophage T5 Orf172 DNA-binding" evidence="2">
    <location>
        <begin position="386"/>
        <end position="469"/>
    </location>
</feature>
<reference evidence="3" key="1">
    <citation type="submission" date="2022-07" db="EMBL/GenBank/DDBJ databases">
        <authorList>
            <person name="Li W.-J."/>
            <person name="Deng Q.-Q."/>
        </authorList>
    </citation>
    <scope>NUCLEOTIDE SEQUENCE</scope>
    <source>
        <strain evidence="3">SYSU M60031</strain>
    </source>
</reference>
<proteinExistence type="predicted"/>
<evidence type="ECO:0000313" key="4">
    <source>
        <dbReference type="Proteomes" id="UP001156102"/>
    </source>
</evidence>
<evidence type="ECO:0000256" key="1">
    <source>
        <dbReference type="SAM" id="Coils"/>
    </source>
</evidence>
<dbReference type="AlphaFoldDB" id="A0AA41XBH2"/>
<feature type="coiled-coil region" evidence="1">
    <location>
        <begin position="98"/>
        <end position="125"/>
    </location>
</feature>
<sequence length="494" mass="56919">MFKRIKELLRVEETLRRKQGELTALEQKTADLQALYDNTVQDARLSLQGERDEVLEAAKREGDTALADAKQQADTIIREAQHKAETLLSQHGELVRVHEELERAVEKTAKELKKLEKDANKWKTEAVGIKTLLVRFPEAVNYSLIEKELAVLEESLGDGVLGLLTELHLHHKDSKQLKKDMTANQKELKKLLETYETRYTTKANKAIYQLMVIALQAELQNLLYTLNYTNVDKAVEQAKALIAKYTAICAAGNASILPTVTRFLTELEPLFLNAVQIEYSYYVQKELEKEEQRRIREQIRQEQEEQRILEQERKKIEKEEEKYLNEIQKNEELLRNESDSSKVAALEAKLAELNRQVQQLESKKEEIVKRANGKAGYVYVISNLGSFGEQMFKVGMTRRLNPQDRVDELGDASVPFKFDVHAMIFSEDAVGLEQKLHEILEDRRVNKINLRKEFFAIDVEELQQVVQDIDPAVEFTTTMMAGEYRQSLSLIQIA</sequence>
<dbReference type="SMART" id="SM00974">
    <property type="entry name" value="T5orf172"/>
    <property type="match status" value="1"/>
</dbReference>
<evidence type="ECO:0000259" key="2">
    <source>
        <dbReference type="SMART" id="SM00974"/>
    </source>
</evidence>
<feature type="coiled-coil region" evidence="1">
    <location>
        <begin position="282"/>
        <end position="370"/>
    </location>
</feature>
<feature type="coiled-coil region" evidence="1">
    <location>
        <begin position="8"/>
        <end position="35"/>
    </location>
</feature>
<dbReference type="InterPro" id="IPR018306">
    <property type="entry name" value="Phage_T5_Orf172_DNA-bd"/>
</dbReference>
<protein>
    <submittedName>
        <fullName evidence="3">GIY-YIG nuclease family protein</fullName>
    </submittedName>
</protein>
<keyword evidence="1" id="KW-0175">Coiled coil</keyword>
<dbReference type="Proteomes" id="UP001156102">
    <property type="component" value="Unassembled WGS sequence"/>
</dbReference>
<gene>
    <name evidence="3" type="ORF">NK662_18010</name>
</gene>
<evidence type="ECO:0000313" key="3">
    <source>
        <dbReference type="EMBL" id="MCP8970415.1"/>
    </source>
</evidence>
<name>A0AA41XBH2_9BACI</name>
<dbReference type="Gene3D" id="1.20.5.2950">
    <property type="match status" value="1"/>
</dbReference>
<dbReference type="EMBL" id="JANCLT010000011">
    <property type="protein sequence ID" value="MCP8970415.1"/>
    <property type="molecule type" value="Genomic_DNA"/>
</dbReference>
<dbReference type="RefSeq" id="WP_254760333.1">
    <property type="nucleotide sequence ID" value="NZ_JANCLT010000011.1"/>
</dbReference>
<organism evidence="3 4">
    <name type="scientific">Ectobacillus ponti</name>
    <dbReference type="NCBI Taxonomy" id="2961894"/>
    <lineage>
        <taxon>Bacteria</taxon>
        <taxon>Bacillati</taxon>
        <taxon>Bacillota</taxon>
        <taxon>Bacilli</taxon>
        <taxon>Bacillales</taxon>
        <taxon>Bacillaceae</taxon>
        <taxon>Ectobacillus</taxon>
    </lineage>
</organism>
<accession>A0AA41XBH2</accession>
<dbReference type="Pfam" id="PF13455">
    <property type="entry name" value="MUG113"/>
    <property type="match status" value="1"/>
</dbReference>
<comment type="caution">
    <text evidence="3">The sequence shown here is derived from an EMBL/GenBank/DDBJ whole genome shotgun (WGS) entry which is preliminary data.</text>
</comment>